<dbReference type="AlphaFoldDB" id="A0A0C9WWE2"/>
<protein>
    <submittedName>
        <fullName evidence="2">Uncharacterized protein</fullName>
    </submittedName>
</protein>
<evidence type="ECO:0000313" key="2">
    <source>
        <dbReference type="EMBL" id="KIJ89596.1"/>
    </source>
</evidence>
<gene>
    <name evidence="2" type="ORF">K443DRAFT_15958</name>
</gene>
<evidence type="ECO:0000256" key="1">
    <source>
        <dbReference type="SAM" id="MobiDB-lite"/>
    </source>
</evidence>
<dbReference type="EMBL" id="KN839583">
    <property type="protein sequence ID" value="KIJ89596.1"/>
    <property type="molecule type" value="Genomic_DNA"/>
</dbReference>
<evidence type="ECO:0000313" key="3">
    <source>
        <dbReference type="Proteomes" id="UP000054477"/>
    </source>
</evidence>
<keyword evidence="3" id="KW-1185">Reference proteome</keyword>
<reference evidence="2 3" key="1">
    <citation type="submission" date="2014-04" db="EMBL/GenBank/DDBJ databases">
        <authorList>
            <consortium name="DOE Joint Genome Institute"/>
            <person name="Kuo A."/>
            <person name="Kohler A."/>
            <person name="Nagy L.G."/>
            <person name="Floudas D."/>
            <person name="Copeland A."/>
            <person name="Barry K.W."/>
            <person name="Cichocki N."/>
            <person name="Veneault-Fourrey C."/>
            <person name="LaButti K."/>
            <person name="Lindquist E.A."/>
            <person name="Lipzen A."/>
            <person name="Lundell T."/>
            <person name="Morin E."/>
            <person name="Murat C."/>
            <person name="Sun H."/>
            <person name="Tunlid A."/>
            <person name="Henrissat B."/>
            <person name="Grigoriev I.V."/>
            <person name="Hibbett D.S."/>
            <person name="Martin F."/>
            <person name="Nordberg H.P."/>
            <person name="Cantor M.N."/>
            <person name="Hua S.X."/>
        </authorList>
    </citation>
    <scope>NUCLEOTIDE SEQUENCE [LARGE SCALE GENOMIC DNA]</scope>
    <source>
        <strain evidence="2 3">LaAM-08-1</strain>
    </source>
</reference>
<name>A0A0C9WWE2_9AGAR</name>
<accession>A0A0C9WWE2</accession>
<feature type="region of interest" description="Disordered" evidence="1">
    <location>
        <begin position="72"/>
        <end position="120"/>
    </location>
</feature>
<feature type="compositionally biased region" description="Basic and acidic residues" evidence="1">
    <location>
        <begin position="72"/>
        <end position="84"/>
    </location>
</feature>
<dbReference type="Proteomes" id="UP000054477">
    <property type="component" value="Unassembled WGS sequence"/>
</dbReference>
<dbReference type="HOGENOM" id="CLU_1927939_0_0_1"/>
<reference evidence="3" key="2">
    <citation type="submission" date="2015-01" db="EMBL/GenBank/DDBJ databases">
        <title>Evolutionary Origins and Diversification of the Mycorrhizal Mutualists.</title>
        <authorList>
            <consortium name="DOE Joint Genome Institute"/>
            <consortium name="Mycorrhizal Genomics Consortium"/>
            <person name="Kohler A."/>
            <person name="Kuo A."/>
            <person name="Nagy L.G."/>
            <person name="Floudas D."/>
            <person name="Copeland A."/>
            <person name="Barry K.W."/>
            <person name="Cichocki N."/>
            <person name="Veneault-Fourrey C."/>
            <person name="LaButti K."/>
            <person name="Lindquist E.A."/>
            <person name="Lipzen A."/>
            <person name="Lundell T."/>
            <person name="Morin E."/>
            <person name="Murat C."/>
            <person name="Riley R."/>
            <person name="Ohm R."/>
            <person name="Sun H."/>
            <person name="Tunlid A."/>
            <person name="Henrissat B."/>
            <person name="Grigoriev I.V."/>
            <person name="Hibbett D.S."/>
            <person name="Martin F."/>
        </authorList>
    </citation>
    <scope>NUCLEOTIDE SEQUENCE [LARGE SCALE GENOMIC DNA]</scope>
    <source>
        <strain evidence="3">LaAM-08-1</strain>
    </source>
</reference>
<sequence>MFFFLNHHYPQRPPTSTASPPAPTTTFLEIVSTTYGEDDLARQRTCHVVQMVTTHVSSPFTVIEGPCCQQRRGNEQRTDVHDTRQMTNKVEGHAAVGDVATNDDEGQHPGGHVATTDGDDAYRRHHLQSFS</sequence>
<organism evidence="2 3">
    <name type="scientific">Laccaria amethystina LaAM-08-1</name>
    <dbReference type="NCBI Taxonomy" id="1095629"/>
    <lineage>
        <taxon>Eukaryota</taxon>
        <taxon>Fungi</taxon>
        <taxon>Dikarya</taxon>
        <taxon>Basidiomycota</taxon>
        <taxon>Agaricomycotina</taxon>
        <taxon>Agaricomycetes</taxon>
        <taxon>Agaricomycetidae</taxon>
        <taxon>Agaricales</taxon>
        <taxon>Agaricineae</taxon>
        <taxon>Hydnangiaceae</taxon>
        <taxon>Laccaria</taxon>
    </lineage>
</organism>
<proteinExistence type="predicted"/>